<proteinExistence type="inferred from homology"/>
<dbReference type="PIRSF" id="PIRSF005690">
    <property type="entry name" value="GerBA"/>
    <property type="match status" value="1"/>
</dbReference>
<protein>
    <submittedName>
        <fullName evidence="4">Spore germination protein</fullName>
    </submittedName>
</protein>
<dbReference type="Proteomes" id="UP000250369">
    <property type="component" value="Unassembled WGS sequence"/>
</dbReference>
<comment type="caution">
    <text evidence="4">The sequence shown here is derived from an EMBL/GenBank/DDBJ whole genome shotgun (WGS) entry which is preliminary data.</text>
</comment>
<feature type="transmembrane region" description="Helical" evidence="3">
    <location>
        <begin position="289"/>
        <end position="310"/>
    </location>
</feature>
<evidence type="ECO:0000256" key="2">
    <source>
        <dbReference type="ARBA" id="ARBA00023136"/>
    </source>
</evidence>
<dbReference type="InterPro" id="IPR050768">
    <property type="entry name" value="UPF0353/GerABKA_families"/>
</dbReference>
<comment type="similarity">
    <text evidence="1">Belongs to the GerABKA family.</text>
</comment>
<evidence type="ECO:0000313" key="4">
    <source>
        <dbReference type="EMBL" id="RAV12928.1"/>
    </source>
</evidence>
<evidence type="ECO:0000256" key="3">
    <source>
        <dbReference type="SAM" id="Phobius"/>
    </source>
</evidence>
<dbReference type="InterPro" id="IPR004995">
    <property type="entry name" value="Spore_Ger"/>
</dbReference>
<sequence>MHALGIMTGDALHIIGSFLKKGACGIKFIRRKPTPPTRYVWSDDQQLSPNVIPSVYDEACSLVRTIWSNCDDVEFRDIRAGDTRVTIFWVGTLIDKLLVQTGIVEPLIRLKEPITGLEALEQLLPIPSYRQTDKLQELNQAVGSGMAAILVENGEQAVIIDVASFTERPIEKSDLEPSVIGPQAAFVENLQSNIALLRRRLSSPRVKMEFSTIGTISQTQVAMLYVDGVVKPEYVEETRKRLKRICIDGIFDANYVDELIKDEPYSLFPTVQSTERPDRVAAGLLEGRVSIMIDGTPLVILVPVSFFGLLQSDEDYYQNFITASAVRLLRHCAFWLSLLTPSLYVALLTYHQEMIPTVLLVTLVKSREGVPFPAFVEMLLMEFSFEILREAGVRLPRGIGQSVSIVGALVVGEAAVNAGIVSPLVVIVEALTGIASFSVPSFYLGSSVRFLRFPFVLLAGAFGLYGIVIAFLILLTHLVSLRSFGVPYFAPVAPSIGKDMKDVFVRVPWWKMRTRPQMFEPVDAKRGQNNPVSDSESRDER</sequence>
<keyword evidence="3" id="KW-0812">Transmembrane</keyword>
<keyword evidence="3" id="KW-1133">Transmembrane helix</keyword>
<keyword evidence="2 3" id="KW-0472">Membrane</keyword>
<accession>A0A329LZM4</accession>
<dbReference type="PANTHER" id="PTHR22550">
    <property type="entry name" value="SPORE GERMINATION PROTEIN"/>
    <property type="match status" value="1"/>
</dbReference>
<evidence type="ECO:0000313" key="5">
    <source>
        <dbReference type="Proteomes" id="UP000250369"/>
    </source>
</evidence>
<dbReference type="PANTHER" id="PTHR22550:SF5">
    <property type="entry name" value="LEUCINE ZIPPER PROTEIN 4"/>
    <property type="match status" value="1"/>
</dbReference>
<feature type="transmembrane region" description="Helical" evidence="3">
    <location>
        <begin position="424"/>
        <end position="443"/>
    </location>
</feature>
<dbReference type="EMBL" id="QMFB01000031">
    <property type="protein sequence ID" value="RAV12928.1"/>
    <property type="molecule type" value="Genomic_DNA"/>
</dbReference>
<feature type="transmembrane region" description="Helical" evidence="3">
    <location>
        <begin position="331"/>
        <end position="350"/>
    </location>
</feature>
<dbReference type="Pfam" id="PF03323">
    <property type="entry name" value="GerA"/>
    <property type="match status" value="1"/>
</dbReference>
<keyword evidence="5" id="KW-1185">Reference proteome</keyword>
<evidence type="ECO:0000256" key="1">
    <source>
        <dbReference type="ARBA" id="ARBA00005278"/>
    </source>
</evidence>
<reference evidence="4 5" key="1">
    <citation type="journal article" date="2009" name="Int. J. Syst. Evol. Microbiol.">
        <title>Paenibacillus contaminans sp. nov., isolated from a contaminated laboratory plate.</title>
        <authorList>
            <person name="Chou J.H."/>
            <person name="Lee J.H."/>
            <person name="Lin M.C."/>
            <person name="Chang P.S."/>
            <person name="Arun A.B."/>
            <person name="Young C.C."/>
            <person name="Chen W.M."/>
        </authorList>
    </citation>
    <scope>NUCLEOTIDE SEQUENCE [LARGE SCALE GENOMIC DNA]</scope>
    <source>
        <strain evidence="4 5">CKOBP-6</strain>
    </source>
</reference>
<dbReference type="GO" id="GO:0009847">
    <property type="term" value="P:spore germination"/>
    <property type="evidence" value="ECO:0007669"/>
    <property type="project" value="InterPro"/>
</dbReference>
<gene>
    <name evidence="4" type="ORF">DQG23_33635</name>
</gene>
<feature type="transmembrane region" description="Helical" evidence="3">
    <location>
        <begin position="455"/>
        <end position="479"/>
    </location>
</feature>
<organism evidence="4 5">
    <name type="scientific">Paenibacillus contaminans</name>
    <dbReference type="NCBI Taxonomy" id="450362"/>
    <lineage>
        <taxon>Bacteria</taxon>
        <taxon>Bacillati</taxon>
        <taxon>Bacillota</taxon>
        <taxon>Bacilli</taxon>
        <taxon>Bacillales</taxon>
        <taxon>Paenibacillaceae</taxon>
        <taxon>Paenibacillus</taxon>
    </lineage>
</organism>
<name>A0A329LZM4_9BACL</name>
<dbReference type="AlphaFoldDB" id="A0A329LZM4"/>
<dbReference type="GO" id="GO:0016020">
    <property type="term" value="C:membrane"/>
    <property type="evidence" value="ECO:0007669"/>
    <property type="project" value="InterPro"/>
</dbReference>